<sequence>MVKVSRNSNAEEEETCIIYAREKIKETDEYKRAMEVEWASRKQVIQIQAEDARKQKRLKKRTKAESLRLFDMKKRQKERVEELRKSQKKNEENMNLKEIVRAEVRSELNKLEMSTCHNMASMLNLLGISVGNWPNPTPQEVKTAYKRALLTFHPDRASQSDIHQQVEAEEKFKLMNWLKEKFT</sequence>
<dbReference type="InterPro" id="IPR036869">
    <property type="entry name" value="J_dom_sf"/>
</dbReference>
<dbReference type="CDD" id="cd06257">
    <property type="entry name" value="DnaJ"/>
    <property type="match status" value="1"/>
</dbReference>
<protein>
    <recommendedName>
        <fullName evidence="1">J domain-containing protein</fullName>
    </recommendedName>
</protein>
<reference evidence="3" key="1">
    <citation type="journal article" date="2024" name="IScience">
        <title>Strigolactones Initiate the Formation of Haustorium-like Structures in Castilleja.</title>
        <authorList>
            <person name="Buerger M."/>
            <person name="Peterson D."/>
            <person name="Chory J."/>
        </authorList>
    </citation>
    <scope>NUCLEOTIDE SEQUENCE [LARGE SCALE GENOMIC DNA]</scope>
</reference>
<dbReference type="Proteomes" id="UP001632038">
    <property type="component" value="Unassembled WGS sequence"/>
</dbReference>
<proteinExistence type="predicted"/>
<dbReference type="Gene3D" id="1.10.287.110">
    <property type="entry name" value="DnaJ domain"/>
    <property type="match status" value="1"/>
</dbReference>
<dbReference type="PANTHER" id="PTHR36335:SF1">
    <property type="entry name" value="CHAPERONE DNAJ-DOMAIN SUPERFAMILY PROTEIN"/>
    <property type="match status" value="1"/>
</dbReference>
<dbReference type="SUPFAM" id="SSF46565">
    <property type="entry name" value="Chaperone J-domain"/>
    <property type="match status" value="1"/>
</dbReference>
<dbReference type="InterPro" id="IPR001623">
    <property type="entry name" value="DnaJ_domain"/>
</dbReference>
<dbReference type="AlphaFoldDB" id="A0ABD3D2G9"/>
<name>A0ABD3D2G9_9LAMI</name>
<evidence type="ECO:0000313" key="3">
    <source>
        <dbReference type="Proteomes" id="UP001632038"/>
    </source>
</evidence>
<evidence type="ECO:0000313" key="2">
    <source>
        <dbReference type="EMBL" id="KAL3636177.1"/>
    </source>
</evidence>
<dbReference type="EMBL" id="JAVIJP010000027">
    <property type="protein sequence ID" value="KAL3636177.1"/>
    <property type="molecule type" value="Genomic_DNA"/>
</dbReference>
<keyword evidence="3" id="KW-1185">Reference proteome</keyword>
<accession>A0ABD3D2G9</accession>
<organism evidence="2 3">
    <name type="scientific">Castilleja foliolosa</name>
    <dbReference type="NCBI Taxonomy" id="1961234"/>
    <lineage>
        <taxon>Eukaryota</taxon>
        <taxon>Viridiplantae</taxon>
        <taxon>Streptophyta</taxon>
        <taxon>Embryophyta</taxon>
        <taxon>Tracheophyta</taxon>
        <taxon>Spermatophyta</taxon>
        <taxon>Magnoliopsida</taxon>
        <taxon>eudicotyledons</taxon>
        <taxon>Gunneridae</taxon>
        <taxon>Pentapetalae</taxon>
        <taxon>asterids</taxon>
        <taxon>lamiids</taxon>
        <taxon>Lamiales</taxon>
        <taxon>Orobanchaceae</taxon>
        <taxon>Pedicularideae</taxon>
        <taxon>Castillejinae</taxon>
        <taxon>Castilleja</taxon>
    </lineage>
</organism>
<evidence type="ECO:0000259" key="1">
    <source>
        <dbReference type="PROSITE" id="PS50076"/>
    </source>
</evidence>
<dbReference type="PANTHER" id="PTHR36335">
    <property type="entry name" value="CHAPERONE DNAJ-DOMAIN SUPERFAMILY PROTEIN"/>
    <property type="match status" value="1"/>
</dbReference>
<comment type="caution">
    <text evidence="2">The sequence shown here is derived from an EMBL/GenBank/DDBJ whole genome shotgun (WGS) entry which is preliminary data.</text>
</comment>
<dbReference type="PROSITE" id="PS50076">
    <property type="entry name" value="DNAJ_2"/>
    <property type="match status" value="1"/>
</dbReference>
<feature type="domain" description="J" evidence="1">
    <location>
        <begin position="121"/>
        <end position="183"/>
    </location>
</feature>
<gene>
    <name evidence="2" type="ORF">CASFOL_020724</name>
</gene>